<evidence type="ECO:0000313" key="1">
    <source>
        <dbReference type="EMBL" id="GJC89321.1"/>
    </source>
</evidence>
<reference evidence="1 2" key="1">
    <citation type="submission" date="2021-07" db="EMBL/GenBank/DDBJ databases">
        <title>Genome data of Colletotrichum spaethianum.</title>
        <authorList>
            <person name="Utami Y.D."/>
            <person name="Hiruma K."/>
        </authorList>
    </citation>
    <scope>NUCLEOTIDE SEQUENCE [LARGE SCALE GENOMIC DNA]</scope>
    <source>
        <strain evidence="1 2">MAFF 242679</strain>
    </source>
</reference>
<gene>
    <name evidence="1" type="ORF">ColLi_12159</name>
</gene>
<dbReference type="EMBL" id="BPPX01000040">
    <property type="protein sequence ID" value="GJC89321.1"/>
    <property type="molecule type" value="Genomic_DNA"/>
</dbReference>
<comment type="caution">
    <text evidence="1">The sequence shown here is derived from an EMBL/GenBank/DDBJ whole genome shotgun (WGS) entry which is preliminary data.</text>
</comment>
<keyword evidence="2" id="KW-1185">Reference proteome</keyword>
<sequence>MLVKKLWLNFDDVPKQGSQFFTSDRYVCTSKTKTLRIKQPTVDLLCKDGGLWTTNPVNEVRHSDSHATMKMEEGVVYKFTVCSVINDENGLILKHLVVRLVKYRPNSPEIVKRSFIATISNKSVSNIVYNLIRKTQALLGGNFIMSVGARRFQKIGNMELDKYSYIVIDPNLDTTRIKDSKRRTRILTTTVTQA</sequence>
<dbReference type="AlphaFoldDB" id="A0AA37LZ79"/>
<evidence type="ECO:0000313" key="2">
    <source>
        <dbReference type="Proteomes" id="UP001055172"/>
    </source>
</evidence>
<protein>
    <submittedName>
        <fullName evidence="1">Uncharacterized protein</fullName>
    </submittedName>
</protein>
<accession>A0AA37LZ79</accession>
<dbReference type="Proteomes" id="UP001055172">
    <property type="component" value="Unassembled WGS sequence"/>
</dbReference>
<proteinExistence type="predicted"/>
<organism evidence="1 2">
    <name type="scientific">Colletotrichum liriopes</name>
    <dbReference type="NCBI Taxonomy" id="708192"/>
    <lineage>
        <taxon>Eukaryota</taxon>
        <taxon>Fungi</taxon>
        <taxon>Dikarya</taxon>
        <taxon>Ascomycota</taxon>
        <taxon>Pezizomycotina</taxon>
        <taxon>Sordariomycetes</taxon>
        <taxon>Hypocreomycetidae</taxon>
        <taxon>Glomerellales</taxon>
        <taxon>Glomerellaceae</taxon>
        <taxon>Colletotrichum</taxon>
        <taxon>Colletotrichum spaethianum species complex</taxon>
    </lineage>
</organism>
<name>A0AA37LZ79_9PEZI</name>